<accession>A0ABN9M2I7</accession>
<organism evidence="1 2">
    <name type="scientific">Ranitomeya imitator</name>
    <name type="common">mimic poison frog</name>
    <dbReference type="NCBI Taxonomy" id="111125"/>
    <lineage>
        <taxon>Eukaryota</taxon>
        <taxon>Metazoa</taxon>
        <taxon>Chordata</taxon>
        <taxon>Craniata</taxon>
        <taxon>Vertebrata</taxon>
        <taxon>Euteleostomi</taxon>
        <taxon>Amphibia</taxon>
        <taxon>Batrachia</taxon>
        <taxon>Anura</taxon>
        <taxon>Neobatrachia</taxon>
        <taxon>Hyloidea</taxon>
        <taxon>Dendrobatidae</taxon>
        <taxon>Dendrobatinae</taxon>
        <taxon>Ranitomeya</taxon>
    </lineage>
</organism>
<dbReference type="Proteomes" id="UP001176940">
    <property type="component" value="Unassembled WGS sequence"/>
</dbReference>
<keyword evidence="2" id="KW-1185">Reference proteome</keyword>
<evidence type="ECO:0000313" key="2">
    <source>
        <dbReference type="Proteomes" id="UP001176940"/>
    </source>
</evidence>
<gene>
    <name evidence="1" type="ORF">RIMI_LOCUS15236893</name>
</gene>
<name>A0ABN9M2I7_9NEOB</name>
<comment type="caution">
    <text evidence="1">The sequence shown here is derived from an EMBL/GenBank/DDBJ whole genome shotgun (WGS) entry which is preliminary data.</text>
</comment>
<evidence type="ECO:0000313" key="1">
    <source>
        <dbReference type="EMBL" id="CAJ0955729.1"/>
    </source>
</evidence>
<dbReference type="EMBL" id="CAUEEQ010040654">
    <property type="protein sequence ID" value="CAJ0955729.1"/>
    <property type="molecule type" value="Genomic_DNA"/>
</dbReference>
<sequence length="69" mass="7853">MPQAEVTSSSSEVRRYLQEDDGKWIVSARVKAALENPLLPRRVPLLLSQGPGGQNFLRRLFTHPRGIRR</sequence>
<proteinExistence type="predicted"/>
<reference evidence="1" key="1">
    <citation type="submission" date="2023-07" db="EMBL/GenBank/DDBJ databases">
        <authorList>
            <person name="Stuckert A."/>
        </authorList>
    </citation>
    <scope>NUCLEOTIDE SEQUENCE</scope>
</reference>
<protein>
    <submittedName>
        <fullName evidence="1">Uncharacterized protein</fullName>
    </submittedName>
</protein>